<dbReference type="InterPro" id="IPR001348">
    <property type="entry name" value="ATP_PRibTrfase_HisG"/>
</dbReference>
<comment type="pathway">
    <text evidence="2 11">Amino-acid biosynthesis; L-histidine biosynthesis; L-histidine from 5-phospho-alpha-D-ribose 1-diphosphate: step 1/9.</text>
</comment>
<comment type="cofactor">
    <cofactor evidence="11">
        <name>Mg(2+)</name>
        <dbReference type="ChEBI" id="CHEBI:18420"/>
    </cofactor>
</comment>
<feature type="domain" description="Histidine biosynthesis HisG C-terminal" evidence="13">
    <location>
        <begin position="205"/>
        <end position="276"/>
    </location>
</feature>
<dbReference type="AlphaFoldDB" id="A0A366D7J5"/>
<evidence type="ECO:0000259" key="13">
    <source>
        <dbReference type="Pfam" id="PF08029"/>
    </source>
</evidence>
<keyword evidence="9 11" id="KW-0368">Histidine biosynthesis</keyword>
<reference evidence="14 15" key="1">
    <citation type="submission" date="2018-06" db="EMBL/GenBank/DDBJ databases">
        <title>Genomic Encyclopedia of Type Strains, Phase III (KMG-III): the genomes of soil and plant-associated and newly described type strains.</title>
        <authorList>
            <person name="Whitman W."/>
        </authorList>
    </citation>
    <scope>NUCLEOTIDE SEQUENCE [LARGE SCALE GENOMIC DNA]</scope>
    <source>
        <strain evidence="14 15">CECT 7732</strain>
    </source>
</reference>
<dbReference type="SUPFAM" id="SSF54913">
    <property type="entry name" value="GlnB-like"/>
    <property type="match status" value="1"/>
</dbReference>
<evidence type="ECO:0000256" key="1">
    <source>
        <dbReference type="ARBA" id="ARBA00000915"/>
    </source>
</evidence>
<dbReference type="InterPro" id="IPR013115">
    <property type="entry name" value="HisG_C"/>
</dbReference>
<sequence length="280" mass="30848">MIRVALPNKGALYGPCVELLTSCGYKVKKPTKGLYFEDSKNQVEFYFLRASDIPMYLNKGIIDVGVTGEDFHREKQSQASKMLDLPFGHSKLCIAAMENTILDDSNQVKSLRIATSFPNLVKQHFNSTGLDLVELDGAVEISISLGLADCVVDIVETGATLKSAGLKVVGEPIFTSNAALFSAQESQSKEDVKRFIDRVNGRLIALEYQMVEYDVPTNLLDKACELTPGIQSPTISQLKNHAWCSVKSMVKKEDAHQILDQLKAIGCKAILLTNIEMARM</sequence>
<dbReference type="InterPro" id="IPR018198">
    <property type="entry name" value="ATP_PRibTrfase_CS"/>
</dbReference>
<keyword evidence="11" id="KW-0963">Cytoplasm</keyword>
<dbReference type="InterPro" id="IPR011322">
    <property type="entry name" value="N-reg_PII-like_a/b"/>
</dbReference>
<comment type="catalytic activity">
    <reaction evidence="1 11">
        <text>1-(5-phospho-beta-D-ribosyl)-ATP + diphosphate = 5-phospho-alpha-D-ribose 1-diphosphate + ATP</text>
        <dbReference type="Rhea" id="RHEA:18473"/>
        <dbReference type="ChEBI" id="CHEBI:30616"/>
        <dbReference type="ChEBI" id="CHEBI:33019"/>
        <dbReference type="ChEBI" id="CHEBI:58017"/>
        <dbReference type="ChEBI" id="CHEBI:73183"/>
        <dbReference type="EC" id="2.4.2.17"/>
    </reaction>
</comment>
<comment type="function">
    <text evidence="10 11">Catalyzes the condensation of ATP and 5-phosphoribose 1-diphosphate to form N'-(5'-phosphoribosyl)-ATP (PR-ATP). Has a crucial role in the pathway because the rate of histidine biosynthesis seems to be controlled primarily by regulation of HisG enzymatic activity.</text>
</comment>
<dbReference type="PANTHER" id="PTHR21403">
    <property type="entry name" value="ATP PHOSPHORIBOSYLTRANSFERASE ATP-PRTASE"/>
    <property type="match status" value="1"/>
</dbReference>
<evidence type="ECO:0000256" key="7">
    <source>
        <dbReference type="ARBA" id="ARBA00022676"/>
    </source>
</evidence>
<keyword evidence="6 11" id="KW-0028">Amino-acid biosynthesis</keyword>
<gene>
    <name evidence="11" type="primary">hisG</name>
    <name evidence="14" type="ORF">DFP76_101293</name>
</gene>
<protein>
    <recommendedName>
        <fullName evidence="5 11">ATP phosphoribosyltransferase</fullName>
        <shortName evidence="11">ATP-PRT</shortName>
        <shortName evidence="11">ATP-PRTase</shortName>
        <ecNumber evidence="4 11">2.4.2.17</ecNumber>
    </recommendedName>
</protein>
<organism evidence="14 15">
    <name type="scientific">Marinomonas aquiplantarum</name>
    <dbReference type="NCBI Taxonomy" id="491951"/>
    <lineage>
        <taxon>Bacteria</taxon>
        <taxon>Pseudomonadati</taxon>
        <taxon>Pseudomonadota</taxon>
        <taxon>Gammaproteobacteria</taxon>
        <taxon>Oceanospirillales</taxon>
        <taxon>Oceanospirillaceae</taxon>
        <taxon>Marinomonas</taxon>
    </lineage>
</organism>
<dbReference type="GO" id="GO:0000287">
    <property type="term" value="F:magnesium ion binding"/>
    <property type="evidence" value="ECO:0007669"/>
    <property type="project" value="UniProtKB-UniRule"/>
</dbReference>
<dbReference type="Gene3D" id="3.30.70.120">
    <property type="match status" value="1"/>
</dbReference>
<evidence type="ECO:0000256" key="9">
    <source>
        <dbReference type="ARBA" id="ARBA00023102"/>
    </source>
</evidence>
<dbReference type="Pfam" id="PF08029">
    <property type="entry name" value="HisG_C"/>
    <property type="match status" value="1"/>
</dbReference>
<evidence type="ECO:0000256" key="10">
    <source>
        <dbReference type="ARBA" id="ARBA00024861"/>
    </source>
</evidence>
<dbReference type="GO" id="GO:0003879">
    <property type="term" value="F:ATP phosphoribosyltransferase activity"/>
    <property type="evidence" value="ECO:0007669"/>
    <property type="project" value="UniProtKB-UniRule"/>
</dbReference>
<dbReference type="GO" id="GO:0005737">
    <property type="term" value="C:cytoplasm"/>
    <property type="evidence" value="ECO:0007669"/>
    <property type="project" value="UniProtKB-SubCell"/>
</dbReference>
<evidence type="ECO:0000256" key="2">
    <source>
        <dbReference type="ARBA" id="ARBA00004667"/>
    </source>
</evidence>
<evidence type="ECO:0000259" key="12">
    <source>
        <dbReference type="Pfam" id="PF01634"/>
    </source>
</evidence>
<dbReference type="Pfam" id="PF01634">
    <property type="entry name" value="HisG"/>
    <property type="match status" value="1"/>
</dbReference>
<comment type="similarity">
    <text evidence="3 11">Belongs to the ATP phosphoribosyltransferase family. Long subfamily.</text>
</comment>
<keyword evidence="15" id="KW-1185">Reference proteome</keyword>
<keyword evidence="7 11" id="KW-0328">Glycosyltransferase</keyword>
<dbReference type="GO" id="GO:0005524">
    <property type="term" value="F:ATP binding"/>
    <property type="evidence" value="ECO:0007669"/>
    <property type="project" value="UniProtKB-KW"/>
</dbReference>
<keyword evidence="11" id="KW-0547">Nucleotide-binding</keyword>
<keyword evidence="8 11" id="KW-0808">Transferase</keyword>
<evidence type="ECO:0000256" key="4">
    <source>
        <dbReference type="ARBA" id="ARBA00011946"/>
    </source>
</evidence>
<evidence type="ECO:0000256" key="11">
    <source>
        <dbReference type="HAMAP-Rule" id="MF_00079"/>
    </source>
</evidence>
<dbReference type="Gene3D" id="3.40.190.10">
    <property type="entry name" value="Periplasmic binding protein-like II"/>
    <property type="match status" value="2"/>
</dbReference>
<evidence type="ECO:0000256" key="6">
    <source>
        <dbReference type="ARBA" id="ARBA00022605"/>
    </source>
</evidence>
<dbReference type="InterPro" id="IPR015867">
    <property type="entry name" value="N-reg_PII/ATP_PRibTrfase_C"/>
</dbReference>
<proteinExistence type="inferred from homology"/>
<keyword evidence="11" id="KW-0479">Metal-binding</keyword>
<dbReference type="NCBIfam" id="TIGR00070">
    <property type="entry name" value="hisG"/>
    <property type="match status" value="1"/>
</dbReference>
<dbReference type="NCBIfam" id="TIGR03455">
    <property type="entry name" value="HisG_C-term"/>
    <property type="match status" value="1"/>
</dbReference>
<dbReference type="InterPro" id="IPR013820">
    <property type="entry name" value="ATP_PRibTrfase_cat"/>
</dbReference>
<keyword evidence="11" id="KW-0460">Magnesium</keyword>
<dbReference type="RefSeq" id="WP_113872910.1">
    <property type="nucleotide sequence ID" value="NZ_QNRF01000001.1"/>
</dbReference>
<dbReference type="InterPro" id="IPR020621">
    <property type="entry name" value="ATP-PRT_HisG_long"/>
</dbReference>
<dbReference type="Proteomes" id="UP000252086">
    <property type="component" value="Unassembled WGS sequence"/>
</dbReference>
<keyword evidence="11" id="KW-0067">ATP-binding</keyword>
<dbReference type="EC" id="2.4.2.17" evidence="4 11"/>
<evidence type="ECO:0000313" key="14">
    <source>
        <dbReference type="EMBL" id="RBO86017.1"/>
    </source>
</evidence>
<dbReference type="SUPFAM" id="SSF53850">
    <property type="entry name" value="Periplasmic binding protein-like II"/>
    <property type="match status" value="1"/>
</dbReference>
<dbReference type="EMBL" id="QNRF01000001">
    <property type="protein sequence ID" value="RBO86017.1"/>
    <property type="molecule type" value="Genomic_DNA"/>
</dbReference>
<dbReference type="UniPathway" id="UPA00031">
    <property type="reaction ID" value="UER00006"/>
</dbReference>
<dbReference type="PANTHER" id="PTHR21403:SF8">
    <property type="entry name" value="ATP PHOSPHORIBOSYLTRANSFERASE"/>
    <property type="match status" value="1"/>
</dbReference>
<name>A0A366D7J5_9GAMM</name>
<comment type="caution">
    <text evidence="14">The sequence shown here is derived from an EMBL/GenBank/DDBJ whole genome shotgun (WGS) entry which is preliminary data.</text>
</comment>
<comment type="subcellular location">
    <subcellularLocation>
        <location evidence="11">Cytoplasm</location>
    </subcellularLocation>
</comment>
<feature type="domain" description="ATP phosphoribosyltransferase catalytic" evidence="12">
    <location>
        <begin position="49"/>
        <end position="200"/>
    </location>
</feature>
<evidence type="ECO:0000256" key="3">
    <source>
        <dbReference type="ARBA" id="ARBA00007955"/>
    </source>
</evidence>
<dbReference type="OrthoDB" id="9801867at2"/>
<evidence type="ECO:0000313" key="15">
    <source>
        <dbReference type="Proteomes" id="UP000252086"/>
    </source>
</evidence>
<evidence type="ECO:0000256" key="5">
    <source>
        <dbReference type="ARBA" id="ARBA00020998"/>
    </source>
</evidence>
<dbReference type="PROSITE" id="PS01316">
    <property type="entry name" value="ATP_P_PHORIBOSYLTR"/>
    <property type="match status" value="1"/>
</dbReference>
<accession>A0A366D7J5</accession>
<dbReference type="HAMAP" id="MF_00079">
    <property type="entry name" value="HisG_Long"/>
    <property type="match status" value="1"/>
</dbReference>
<dbReference type="GO" id="GO:0000105">
    <property type="term" value="P:L-histidine biosynthetic process"/>
    <property type="evidence" value="ECO:0007669"/>
    <property type="project" value="UniProtKB-UniRule"/>
</dbReference>
<evidence type="ECO:0000256" key="8">
    <source>
        <dbReference type="ARBA" id="ARBA00022679"/>
    </source>
</evidence>
<comment type="activity regulation">
    <text evidence="11">Feedback inhibited by histidine.</text>
</comment>